<dbReference type="EMBL" id="JANIAA010000001">
    <property type="protein sequence ID" value="MCQ8186890.1"/>
    <property type="molecule type" value="Genomic_DNA"/>
</dbReference>
<dbReference type="SUPFAM" id="SSF51604">
    <property type="entry name" value="Enolase C-terminal domain-like"/>
    <property type="match status" value="1"/>
</dbReference>
<reference evidence="5 6" key="1">
    <citation type="submission" date="2022-07" db="EMBL/GenBank/DDBJ databases">
        <authorList>
            <person name="Phongsopitanun W."/>
            <person name="Tanasupawat S."/>
        </authorList>
    </citation>
    <scope>NUCLEOTIDE SEQUENCE [LARGE SCALE GENOMIC DNA]</scope>
    <source>
        <strain evidence="5 6">RCU-064</strain>
    </source>
</reference>
<dbReference type="PANTHER" id="PTHR13794">
    <property type="entry name" value="ENOLASE SUPERFAMILY, MANDELATE RACEMASE"/>
    <property type="match status" value="1"/>
</dbReference>
<keyword evidence="6" id="KW-1185">Reference proteome</keyword>
<dbReference type="Gene3D" id="3.20.20.120">
    <property type="entry name" value="Enolase-like C-terminal domain"/>
    <property type="match status" value="1"/>
</dbReference>
<keyword evidence="2" id="KW-0479">Metal-binding</keyword>
<dbReference type="Pfam" id="PF02746">
    <property type="entry name" value="MR_MLE_N"/>
    <property type="match status" value="1"/>
</dbReference>
<dbReference type="SFLD" id="SFLDG00179">
    <property type="entry name" value="mandelate_racemase"/>
    <property type="match status" value="1"/>
</dbReference>
<evidence type="ECO:0000256" key="1">
    <source>
        <dbReference type="ARBA" id="ARBA00001946"/>
    </source>
</evidence>
<dbReference type="SFLD" id="SFLDS00001">
    <property type="entry name" value="Enolase"/>
    <property type="match status" value="1"/>
</dbReference>
<dbReference type="SUPFAM" id="SSF54826">
    <property type="entry name" value="Enolase N-terminal domain-like"/>
    <property type="match status" value="1"/>
</dbReference>
<sequence>MRITGIRSRLVELPLDAPFRPAWGRGRVQTTLVLVVFEVGTDQGVVGLGAAHGGLEAQIAVDRFVTPHLIGQDPARIETLAGIIRDAEILGPPPYCMEIPLWDILGKAAGLPVSRLWGGASDRVRAYCSTGELRTPDERADGVARLVEEGFTAVKLRFHHDDPRDDIVVAEAVRAAVGRGVELMVDANQAGADPGVGGHAVWDFRTALWVGRELERLEYAWLEEPLPRHDWTGLARLRDRLDAIKLAGGEDNHGLHEFRLLLERGCFDVLQPDAVKSETLSGIRHLAAFAELSGVDVIPHTWGNGLGMLVHLHLAAALPNCGYLEYPHDPPSGLTASARDRMLTEPLTVDTEGYVHVPDRPGFGFVLDEDLVAHHTVHTIERGDCGFAVAEGSAT</sequence>
<accession>A0ABT1UP28</accession>
<evidence type="ECO:0000313" key="6">
    <source>
        <dbReference type="Proteomes" id="UP001204746"/>
    </source>
</evidence>
<dbReference type="RefSeq" id="WP_256648088.1">
    <property type="nucleotide sequence ID" value="NZ_JANIAA010000001.1"/>
</dbReference>
<dbReference type="InterPro" id="IPR036849">
    <property type="entry name" value="Enolase-like_C_sf"/>
</dbReference>
<dbReference type="InterPro" id="IPR046945">
    <property type="entry name" value="RHMD-like"/>
</dbReference>
<evidence type="ECO:0000259" key="4">
    <source>
        <dbReference type="SMART" id="SM00922"/>
    </source>
</evidence>
<proteinExistence type="predicted"/>
<dbReference type="InterPro" id="IPR029065">
    <property type="entry name" value="Enolase_C-like"/>
</dbReference>
<evidence type="ECO:0000313" key="5">
    <source>
        <dbReference type="EMBL" id="MCQ8186890.1"/>
    </source>
</evidence>
<dbReference type="InterPro" id="IPR029017">
    <property type="entry name" value="Enolase-like_N"/>
</dbReference>
<protein>
    <submittedName>
        <fullName evidence="5">Mandelate racemase/muconate lactonizing enzyme family protein</fullName>
    </submittedName>
</protein>
<gene>
    <name evidence="5" type="ORF">NP777_01200</name>
</gene>
<dbReference type="Gene3D" id="3.30.390.10">
    <property type="entry name" value="Enolase-like, N-terminal domain"/>
    <property type="match status" value="1"/>
</dbReference>
<dbReference type="Pfam" id="PF13378">
    <property type="entry name" value="MR_MLE_C"/>
    <property type="match status" value="1"/>
</dbReference>
<dbReference type="Proteomes" id="UP001204746">
    <property type="component" value="Unassembled WGS sequence"/>
</dbReference>
<dbReference type="CDD" id="cd03316">
    <property type="entry name" value="MR_like"/>
    <property type="match status" value="1"/>
</dbReference>
<name>A0ABT1UP28_9ACTN</name>
<comment type="cofactor">
    <cofactor evidence="1">
        <name>Mg(2+)</name>
        <dbReference type="ChEBI" id="CHEBI:18420"/>
    </cofactor>
</comment>
<organism evidence="5 6">
    <name type="scientific">Streptomyces rugosispiralis</name>
    <dbReference type="NCBI Taxonomy" id="2967341"/>
    <lineage>
        <taxon>Bacteria</taxon>
        <taxon>Bacillati</taxon>
        <taxon>Actinomycetota</taxon>
        <taxon>Actinomycetes</taxon>
        <taxon>Kitasatosporales</taxon>
        <taxon>Streptomycetaceae</taxon>
        <taxon>Streptomyces</taxon>
    </lineage>
</organism>
<dbReference type="SMART" id="SM00922">
    <property type="entry name" value="MR_MLE"/>
    <property type="match status" value="1"/>
</dbReference>
<evidence type="ECO:0000256" key="2">
    <source>
        <dbReference type="ARBA" id="ARBA00022723"/>
    </source>
</evidence>
<feature type="domain" description="Mandelate racemase/muconate lactonizing enzyme C-terminal" evidence="4">
    <location>
        <begin position="136"/>
        <end position="244"/>
    </location>
</feature>
<keyword evidence="3" id="KW-0460">Magnesium</keyword>
<evidence type="ECO:0000256" key="3">
    <source>
        <dbReference type="ARBA" id="ARBA00022842"/>
    </source>
</evidence>
<dbReference type="InterPro" id="IPR013341">
    <property type="entry name" value="Mandelate_racemase_N_dom"/>
</dbReference>
<dbReference type="InterPro" id="IPR013342">
    <property type="entry name" value="Mandelate_racemase_C"/>
</dbReference>
<comment type="caution">
    <text evidence="5">The sequence shown here is derived from an EMBL/GenBank/DDBJ whole genome shotgun (WGS) entry which is preliminary data.</text>
</comment>
<dbReference type="PANTHER" id="PTHR13794:SF58">
    <property type="entry name" value="MITOCHONDRIAL ENOLASE SUPERFAMILY MEMBER 1"/>
    <property type="match status" value="1"/>
</dbReference>